<dbReference type="InterPro" id="IPR053181">
    <property type="entry name" value="EcdB-like_regulator"/>
</dbReference>
<feature type="region of interest" description="Disordered" evidence="3">
    <location>
        <begin position="1"/>
        <end position="21"/>
    </location>
</feature>
<accession>R7YRC4</accession>
<reference evidence="6" key="1">
    <citation type="submission" date="2012-06" db="EMBL/GenBank/DDBJ databases">
        <title>The genome sequence of Coniosporium apollinis CBS 100218.</title>
        <authorList>
            <consortium name="The Broad Institute Genome Sequencing Platform"/>
            <person name="Cuomo C."/>
            <person name="Gorbushina A."/>
            <person name="Noack S."/>
            <person name="Walker B."/>
            <person name="Young S.K."/>
            <person name="Zeng Q."/>
            <person name="Gargeya S."/>
            <person name="Fitzgerald M."/>
            <person name="Haas B."/>
            <person name="Abouelleil A."/>
            <person name="Alvarado L."/>
            <person name="Arachchi H.M."/>
            <person name="Berlin A.M."/>
            <person name="Chapman S.B."/>
            <person name="Goldberg J."/>
            <person name="Griggs A."/>
            <person name="Gujja S."/>
            <person name="Hansen M."/>
            <person name="Howarth C."/>
            <person name="Imamovic A."/>
            <person name="Larimer J."/>
            <person name="McCowan C."/>
            <person name="Montmayeur A."/>
            <person name="Murphy C."/>
            <person name="Neiman D."/>
            <person name="Pearson M."/>
            <person name="Priest M."/>
            <person name="Roberts A."/>
            <person name="Saif S."/>
            <person name="Shea T."/>
            <person name="Sisk P."/>
            <person name="Sykes S."/>
            <person name="Wortman J."/>
            <person name="Nusbaum C."/>
            <person name="Birren B."/>
        </authorList>
    </citation>
    <scope>NUCLEOTIDE SEQUENCE [LARGE SCALE GENOMIC DNA]</scope>
    <source>
        <strain evidence="6">CBS 100218</strain>
    </source>
</reference>
<dbReference type="OMA" id="CHYREPQ"/>
<organism evidence="5 6">
    <name type="scientific">Coniosporium apollinis (strain CBS 100218)</name>
    <name type="common">Rock-inhabiting black yeast</name>
    <dbReference type="NCBI Taxonomy" id="1168221"/>
    <lineage>
        <taxon>Eukaryota</taxon>
        <taxon>Fungi</taxon>
        <taxon>Dikarya</taxon>
        <taxon>Ascomycota</taxon>
        <taxon>Pezizomycotina</taxon>
        <taxon>Dothideomycetes</taxon>
        <taxon>Dothideomycetes incertae sedis</taxon>
        <taxon>Coniosporium</taxon>
    </lineage>
</organism>
<dbReference type="AlphaFoldDB" id="R7YRC4"/>
<evidence type="ECO:0000256" key="2">
    <source>
        <dbReference type="ARBA" id="ARBA00023242"/>
    </source>
</evidence>
<dbReference type="STRING" id="1168221.R7YRC4"/>
<dbReference type="eggNOG" id="ENOG502QVHD">
    <property type="taxonomic scope" value="Eukaryota"/>
</dbReference>
<dbReference type="Proteomes" id="UP000016924">
    <property type="component" value="Unassembled WGS sequence"/>
</dbReference>
<dbReference type="Pfam" id="PF00172">
    <property type="entry name" value="Zn_clus"/>
    <property type="match status" value="1"/>
</dbReference>
<proteinExistence type="predicted"/>
<dbReference type="OrthoDB" id="6133115at2759"/>
<dbReference type="CDD" id="cd12148">
    <property type="entry name" value="fungal_TF_MHR"/>
    <property type="match status" value="1"/>
</dbReference>
<sequence length="688" mass="78320">MEPAAGRASASSPAESSQRRERAAIAAQACETCRSRKSKCDEQRPKCGLCRRLNVECQYREPQPTKKDKTLVHILDTLNTMNGKLDVIGKTVSPNSFVFDMSSTMSPTSQHSSLGAMVTAPERVGQPQRPRLFPHSQTMDSEIPQAYEHLTTPHKILLWPYIYMHLTAAGTDIQVDLEYVLQEGTPWFLRQEMAMHPNILPALPSFGQGTGEQVLIFNGQPRVLFPKLTYEIMTNYTTHYFSTYNVLFPIVNYKEFSQDLLPTVARHGFGEGDMESVLVLLVLALGQVAVEGSYGQRIDVNEGGRRSGIRGGTAEVPPGLDLFNEARKRLGFVNTQCNMENIQLHLLTALYFEATARHLDFWRATSSAALACQVTLKCEPMDWDSPKGCQMKRIYWSANLIENWYHFDLDLPRTGICDHEDQVPLPGDNFEESRQESQSMMCFLAMIALRRHISRIHQIIYEASSSRAEQNEDYGGPPVHVIQELSHQLDSWRHLLPAALQWSDEERFAHPDDGTPHNPKKMMFVPDEGPGRAADYRFNIEISTAQLRSRYYYARFMMYRPFVYKAMHFPELMTAADAGYAGACLQAAMLWPICMSPCRDRKRLLPVLFSWTQNFLGVLLILRTTTEHPALIRIREQYCDEEEFKLTVLLLLDWIIDMKQMEGIGAWGWKVLKQLYPDALEAAGRFAS</sequence>
<name>R7YRC4_CONA1</name>
<dbReference type="GO" id="GO:0003677">
    <property type="term" value="F:DNA binding"/>
    <property type="evidence" value="ECO:0007669"/>
    <property type="project" value="InterPro"/>
</dbReference>
<evidence type="ECO:0000256" key="1">
    <source>
        <dbReference type="ARBA" id="ARBA00022723"/>
    </source>
</evidence>
<dbReference type="PROSITE" id="PS00463">
    <property type="entry name" value="ZN2_CY6_FUNGAL_1"/>
    <property type="match status" value="1"/>
</dbReference>
<protein>
    <recommendedName>
        <fullName evidence="4">Zn(2)-C6 fungal-type domain-containing protein</fullName>
    </recommendedName>
</protein>
<keyword evidence="6" id="KW-1185">Reference proteome</keyword>
<dbReference type="GO" id="GO:0008270">
    <property type="term" value="F:zinc ion binding"/>
    <property type="evidence" value="ECO:0007669"/>
    <property type="project" value="InterPro"/>
</dbReference>
<dbReference type="PANTHER" id="PTHR47785">
    <property type="entry name" value="ZN(II)2CYS6 TRANSCRIPTION FACTOR (EUROFUNG)-RELATED-RELATED"/>
    <property type="match status" value="1"/>
</dbReference>
<dbReference type="EMBL" id="JH767568">
    <property type="protein sequence ID" value="EON64470.1"/>
    <property type="molecule type" value="Genomic_DNA"/>
</dbReference>
<feature type="domain" description="Zn(2)-C6 fungal-type" evidence="4">
    <location>
        <begin position="29"/>
        <end position="59"/>
    </location>
</feature>
<dbReference type="Gene3D" id="4.10.240.10">
    <property type="entry name" value="Zn(2)-C6 fungal-type DNA-binding domain"/>
    <property type="match status" value="1"/>
</dbReference>
<dbReference type="RefSeq" id="XP_007779787.1">
    <property type="nucleotide sequence ID" value="XM_007781597.1"/>
</dbReference>
<dbReference type="InterPro" id="IPR001138">
    <property type="entry name" value="Zn2Cys6_DnaBD"/>
</dbReference>
<dbReference type="CDD" id="cd00067">
    <property type="entry name" value="GAL4"/>
    <property type="match status" value="1"/>
</dbReference>
<dbReference type="PANTHER" id="PTHR47785:SF6">
    <property type="entry name" value="ZN(II)2CYS6 TRANSCRIPTION FACTOR (EUROFUNG)"/>
    <property type="match status" value="1"/>
</dbReference>
<dbReference type="SUPFAM" id="SSF57701">
    <property type="entry name" value="Zn2/Cys6 DNA-binding domain"/>
    <property type="match status" value="1"/>
</dbReference>
<dbReference type="GO" id="GO:0000981">
    <property type="term" value="F:DNA-binding transcription factor activity, RNA polymerase II-specific"/>
    <property type="evidence" value="ECO:0007669"/>
    <property type="project" value="InterPro"/>
</dbReference>
<evidence type="ECO:0000313" key="6">
    <source>
        <dbReference type="Proteomes" id="UP000016924"/>
    </source>
</evidence>
<evidence type="ECO:0000256" key="3">
    <source>
        <dbReference type="SAM" id="MobiDB-lite"/>
    </source>
</evidence>
<feature type="compositionally biased region" description="Low complexity" evidence="3">
    <location>
        <begin position="1"/>
        <end position="16"/>
    </location>
</feature>
<dbReference type="HOGENOM" id="CLU_014025_2_0_1"/>
<dbReference type="Pfam" id="PF04082">
    <property type="entry name" value="Fungal_trans"/>
    <property type="match status" value="1"/>
</dbReference>
<keyword evidence="2" id="KW-0539">Nucleus</keyword>
<evidence type="ECO:0000259" key="4">
    <source>
        <dbReference type="PROSITE" id="PS50048"/>
    </source>
</evidence>
<gene>
    <name evidence="5" type="ORF">W97_03702</name>
</gene>
<keyword evidence="1" id="KW-0479">Metal-binding</keyword>
<dbReference type="PROSITE" id="PS50048">
    <property type="entry name" value="ZN2_CY6_FUNGAL_2"/>
    <property type="match status" value="1"/>
</dbReference>
<dbReference type="InterPro" id="IPR007219">
    <property type="entry name" value="XnlR_reg_dom"/>
</dbReference>
<evidence type="ECO:0000313" key="5">
    <source>
        <dbReference type="EMBL" id="EON64470.1"/>
    </source>
</evidence>
<dbReference type="InterPro" id="IPR036864">
    <property type="entry name" value="Zn2-C6_fun-type_DNA-bd_sf"/>
</dbReference>
<dbReference type="GO" id="GO:0006351">
    <property type="term" value="P:DNA-templated transcription"/>
    <property type="evidence" value="ECO:0007669"/>
    <property type="project" value="InterPro"/>
</dbReference>
<dbReference type="SMART" id="SM00066">
    <property type="entry name" value="GAL4"/>
    <property type="match status" value="1"/>
</dbReference>
<dbReference type="GeneID" id="19901013"/>